<dbReference type="InterPro" id="IPR025659">
    <property type="entry name" value="Tubby-like_C"/>
</dbReference>
<dbReference type="InterPro" id="IPR007612">
    <property type="entry name" value="LOR"/>
</dbReference>
<dbReference type="Gene3D" id="2.40.160.200">
    <property type="entry name" value="LURP1-related"/>
    <property type="match status" value="1"/>
</dbReference>
<accession>A0AAV9XEX3</accession>
<organism evidence="2 3">
    <name type="scientific">Orbilia ellipsospora</name>
    <dbReference type="NCBI Taxonomy" id="2528407"/>
    <lineage>
        <taxon>Eukaryota</taxon>
        <taxon>Fungi</taxon>
        <taxon>Dikarya</taxon>
        <taxon>Ascomycota</taxon>
        <taxon>Pezizomycotina</taxon>
        <taxon>Orbiliomycetes</taxon>
        <taxon>Orbiliales</taxon>
        <taxon>Orbiliaceae</taxon>
        <taxon>Orbilia</taxon>
    </lineage>
</organism>
<name>A0AAV9XEX3_9PEZI</name>
<evidence type="ECO:0000313" key="3">
    <source>
        <dbReference type="Proteomes" id="UP001365542"/>
    </source>
</evidence>
<comment type="similarity">
    <text evidence="1">Belongs to the LOR family.</text>
</comment>
<dbReference type="PANTHER" id="PTHR31087">
    <property type="match status" value="1"/>
</dbReference>
<dbReference type="AlphaFoldDB" id="A0AAV9XEX3"/>
<dbReference type="InterPro" id="IPR038595">
    <property type="entry name" value="LOR_sf"/>
</dbReference>
<evidence type="ECO:0000313" key="2">
    <source>
        <dbReference type="EMBL" id="KAK6540665.1"/>
    </source>
</evidence>
<evidence type="ECO:0000256" key="1">
    <source>
        <dbReference type="ARBA" id="ARBA00005437"/>
    </source>
</evidence>
<reference evidence="2 3" key="1">
    <citation type="submission" date="2019-10" db="EMBL/GenBank/DDBJ databases">
        <authorList>
            <person name="Palmer J.M."/>
        </authorList>
    </citation>
    <scope>NUCLEOTIDE SEQUENCE [LARGE SCALE GENOMIC DNA]</scope>
    <source>
        <strain evidence="2 3">TWF694</strain>
    </source>
</reference>
<evidence type="ECO:0008006" key="4">
    <source>
        <dbReference type="Google" id="ProtNLM"/>
    </source>
</evidence>
<comment type="caution">
    <text evidence="2">The sequence shown here is derived from an EMBL/GenBank/DDBJ whole genome shotgun (WGS) entry which is preliminary data.</text>
</comment>
<gene>
    <name evidence="2" type="ORF">TWF694_008058</name>
</gene>
<protein>
    <recommendedName>
        <fullName evidence="4">Tubby C-terminal-like domain-containing protein</fullName>
    </recommendedName>
</protein>
<dbReference type="PANTHER" id="PTHR31087:SF161">
    <property type="entry name" value="TUBBY C 2 FAMILY PROTEIN"/>
    <property type="match status" value="1"/>
</dbReference>
<dbReference type="EMBL" id="JAVHJO010000004">
    <property type="protein sequence ID" value="KAK6540665.1"/>
    <property type="molecule type" value="Genomic_DNA"/>
</dbReference>
<proteinExistence type="inferred from homology"/>
<dbReference type="Pfam" id="PF04525">
    <property type="entry name" value="LOR"/>
    <property type="match status" value="1"/>
</dbReference>
<sequence length="229" mass="24953">MFGALKSIANTAKAELNKQTQASGSMSSSSGQQPIAAMEPVASQIALFPQFVSSKTESLVLVEKVFSWSGDSFDITTVDKVPIFKVQGKKLSLSGRKIFSDQQGNELFHLRKEHIAIHSTYYGEDAAKKVLFQVKSKFSIGTSKAYVNFTDVNGKEHSLLMKGNFFDSKSNIVDETTGAVVATINRKLLNFGQIFAGQQTYVLSVAPGVDMALMAAACICFDEKNNEKK</sequence>
<dbReference type="Proteomes" id="UP001365542">
    <property type="component" value="Unassembled WGS sequence"/>
</dbReference>
<dbReference type="SUPFAM" id="SSF54518">
    <property type="entry name" value="Tubby C-terminal domain-like"/>
    <property type="match status" value="1"/>
</dbReference>
<keyword evidence="3" id="KW-1185">Reference proteome</keyword>